<dbReference type="GO" id="GO:0004169">
    <property type="term" value="F:dolichyl-phosphate-mannose-protein mannosyltransferase activity"/>
    <property type="evidence" value="ECO:0007669"/>
    <property type="project" value="TreeGrafter"/>
</dbReference>
<feature type="transmembrane region" description="Helical" evidence="1">
    <location>
        <begin position="136"/>
        <end position="160"/>
    </location>
</feature>
<feature type="signal peptide" evidence="2">
    <location>
        <begin position="1"/>
        <end position="24"/>
    </location>
</feature>
<organism evidence="3 4">
    <name type="scientific">Nosema granulosis</name>
    <dbReference type="NCBI Taxonomy" id="83296"/>
    <lineage>
        <taxon>Eukaryota</taxon>
        <taxon>Fungi</taxon>
        <taxon>Fungi incertae sedis</taxon>
        <taxon>Microsporidia</taxon>
        <taxon>Nosematidae</taxon>
        <taxon>Nosema</taxon>
    </lineage>
</organism>
<dbReference type="Gene3D" id="2.80.10.50">
    <property type="match status" value="1"/>
</dbReference>
<feature type="transmembrane region" description="Helical" evidence="1">
    <location>
        <begin position="462"/>
        <end position="485"/>
    </location>
</feature>
<reference evidence="3 4" key="1">
    <citation type="journal article" date="2020" name="Genome Biol. Evol.">
        <title>Comparative genomics of strictly vertically transmitted, feminizing microsporidia endosymbionts of amphipod crustaceans.</title>
        <authorList>
            <person name="Cormier A."/>
            <person name="Chebbi M.A."/>
            <person name="Giraud I."/>
            <person name="Wattier R."/>
            <person name="Teixeira M."/>
            <person name="Gilbert C."/>
            <person name="Rigaud T."/>
            <person name="Cordaux R."/>
        </authorList>
    </citation>
    <scope>NUCLEOTIDE SEQUENCE [LARGE SCALE GENOMIC DNA]</scope>
    <source>
        <strain evidence="3 4">Ou3-Ou53</strain>
    </source>
</reference>
<dbReference type="Proteomes" id="UP000740883">
    <property type="component" value="Unassembled WGS sequence"/>
</dbReference>
<evidence type="ECO:0000313" key="3">
    <source>
        <dbReference type="EMBL" id="KAF9764753.1"/>
    </source>
</evidence>
<dbReference type="EMBL" id="SBJO01000010">
    <property type="protein sequence ID" value="KAF9764753.1"/>
    <property type="molecule type" value="Genomic_DNA"/>
</dbReference>
<feature type="transmembrane region" description="Helical" evidence="1">
    <location>
        <begin position="205"/>
        <end position="224"/>
    </location>
</feature>
<dbReference type="InterPro" id="IPR036300">
    <property type="entry name" value="MIR_dom_sf"/>
</dbReference>
<dbReference type="AlphaFoldDB" id="A0A9P6L0P3"/>
<dbReference type="OrthoDB" id="2196365at2759"/>
<keyword evidence="1" id="KW-0812">Transmembrane</keyword>
<proteinExistence type="predicted"/>
<keyword evidence="4" id="KW-1185">Reference proteome</keyword>
<feature type="transmembrane region" description="Helical" evidence="1">
    <location>
        <begin position="497"/>
        <end position="519"/>
    </location>
</feature>
<feature type="chain" id="PRO_5040423321" evidence="2">
    <location>
        <begin position="25"/>
        <end position="563"/>
    </location>
</feature>
<dbReference type="InterPro" id="IPR027005">
    <property type="entry name" value="PMT-like"/>
</dbReference>
<keyword evidence="2" id="KW-0732">Signal</keyword>
<dbReference type="SUPFAM" id="SSF82109">
    <property type="entry name" value="MIR domain"/>
    <property type="match status" value="1"/>
</dbReference>
<evidence type="ECO:0000256" key="1">
    <source>
        <dbReference type="SAM" id="Phobius"/>
    </source>
</evidence>
<comment type="caution">
    <text evidence="3">The sequence shown here is derived from an EMBL/GenBank/DDBJ whole genome shotgun (WGS) entry which is preliminary data.</text>
</comment>
<evidence type="ECO:0000313" key="4">
    <source>
        <dbReference type="Proteomes" id="UP000740883"/>
    </source>
</evidence>
<keyword evidence="1" id="KW-1133">Transmembrane helix</keyword>
<feature type="transmembrane region" description="Helical" evidence="1">
    <location>
        <begin position="166"/>
        <end position="184"/>
    </location>
</feature>
<sequence length="563" mass="65078">MKISPDLLFILGFSLLPLIKKGTSLEEVQYIKILGSFLSQTFVYDKSLPMPYIIDLLLTKLSWFNEKDILESSLIILKLARVSLYLIIVGFIYKFFKRQPQKPTNNSLSILFNISPVVLSRCFSEQSCSFGDTYTVFFSAVSIFCYFSEFTFLGSVFLGVALSCSWAALSVLLLLQFFTLYHFYIGFIDKNKNIASTVLNTTKNFLYLVLIPIFIYILSFYISYNTRTTYDLSLDRFSLEFQSSFFNNQIEKCDKVVKNNSIITLINQRYKFYLSVEKEAADQFRVFSSKSLDENCLWVVKKVSYEDGPIRAGEKVRLIHYLHEKALALNKVDDKSKFFNLEITDEDLVVESENEIFRFEILKNNGKNEIEARTTLFKLVNTNTGMDLCVRKLKKNNGSSGSSEMSFYSNILNRGFYIADNKVSLRENEALEQVDTYPTLSFFTLLYEHHLHLFKDRPTKDIFSASGVFDIFKTVVLVFIPLFLVTNHISICRYEKGYILPGTFIFIYLLHLICAYTSYFITYNTLLKDLVDAIACLEFLSLFDKRVMVGFNCIAVASFFLKK</sequence>
<keyword evidence="1" id="KW-0472">Membrane</keyword>
<gene>
    <name evidence="3" type="primary">tw</name>
    <name evidence="3" type="ORF">NGRA_0300</name>
</gene>
<accession>A0A9P6L0P3</accession>
<protein>
    <submittedName>
        <fullName evidence="3">Protein O-mannosyl-transferase 2</fullName>
    </submittedName>
</protein>
<dbReference type="PANTHER" id="PTHR10050:SF46">
    <property type="entry name" value="PROTEIN O-MANNOSYL-TRANSFERASE 2"/>
    <property type="match status" value="1"/>
</dbReference>
<evidence type="ECO:0000256" key="2">
    <source>
        <dbReference type="SAM" id="SignalP"/>
    </source>
</evidence>
<feature type="transmembrane region" description="Helical" evidence="1">
    <location>
        <begin position="76"/>
        <end position="96"/>
    </location>
</feature>
<name>A0A9P6L0P3_9MICR</name>
<dbReference type="PANTHER" id="PTHR10050">
    <property type="entry name" value="DOLICHYL-PHOSPHATE-MANNOSE--PROTEIN MANNOSYLTRANSFERASE"/>
    <property type="match status" value="1"/>
</dbReference>